<dbReference type="EMBL" id="LZKJ01000198">
    <property type="protein sequence ID" value="OBI40414.1"/>
    <property type="molecule type" value="Genomic_DNA"/>
</dbReference>
<dbReference type="Pfam" id="PF18879">
    <property type="entry name" value="EspA_EspE"/>
    <property type="match status" value="1"/>
</dbReference>
<dbReference type="Pfam" id="PF06259">
    <property type="entry name" value="Abhydrolase_8"/>
    <property type="match status" value="1"/>
</dbReference>
<evidence type="ECO:0000313" key="3">
    <source>
        <dbReference type="EMBL" id="OBI40414.1"/>
    </source>
</evidence>
<accession>A0A1A2YQ99</accession>
<feature type="domain" description="DUF1023" evidence="1">
    <location>
        <begin position="262"/>
        <end position="428"/>
    </location>
</feature>
<dbReference type="InterPro" id="IPR043796">
    <property type="entry name" value="ESX-1_EspA/EspE-like"/>
</dbReference>
<gene>
    <name evidence="3" type="ORF">A5707_09410</name>
</gene>
<organism evidence="3 4">
    <name type="scientific">Mycobacterium kyorinense</name>
    <dbReference type="NCBI Taxonomy" id="487514"/>
    <lineage>
        <taxon>Bacteria</taxon>
        <taxon>Bacillati</taxon>
        <taxon>Actinomycetota</taxon>
        <taxon>Actinomycetes</taxon>
        <taxon>Mycobacteriales</taxon>
        <taxon>Mycobacteriaceae</taxon>
        <taxon>Mycobacterium</taxon>
    </lineage>
</organism>
<sequence>MESAAPTPRWTGTAADAYAEANSAQGRVLGQLAVLDQRLGAEVDRSAAVVSAGRQTLDGVKQWVLDAAASVPSGADHDRALMPITRKGIRDVAEVIRQVDSDLNLIGARIRTIGREYQALGAKDSTTTVDDSLSKPLPQDPKQFHDFWVKLSSEQQDRLYCRDHSIGNHPGMPFVDKDKYNRQHLDVLTTTTQADVNRMQHRVDELARQRYMGDHSGAAIDEFTVLAPQLLAARHRLEGYRAVQTALVSDGPTRYLGLIDDRGHAAVSIGEPDNAKRNATFVPGTGEDLPRLQYSDERSCAMYNAALHADPSLQPGDVAVTTWMGYDRPMDVTHAASADPALAGAEALGAFESGMRASHVGPSSIDTVIGHSYGSTLVGAAASGGHHLDADNMIAVGSPGVLVDRAADLNLAAGAQVYATRAVNDIIELGRAATEWTLGGDPTAPQFGATLLEADPGPAGPRGLPGVAAHSSYWSPGKKALYNFGAVIASVPPPYLGRP</sequence>
<dbReference type="AlphaFoldDB" id="A0A1A2YQ99"/>
<evidence type="ECO:0000259" key="1">
    <source>
        <dbReference type="Pfam" id="PF06259"/>
    </source>
</evidence>
<evidence type="ECO:0000313" key="4">
    <source>
        <dbReference type="Proteomes" id="UP000093592"/>
    </source>
</evidence>
<proteinExistence type="predicted"/>
<reference evidence="4" key="1">
    <citation type="submission" date="2016-06" db="EMBL/GenBank/DDBJ databases">
        <authorList>
            <person name="Sutton G."/>
            <person name="Brinkac L."/>
            <person name="Sanka R."/>
            <person name="Adams M."/>
            <person name="Lau E."/>
            <person name="Sam S."/>
            <person name="Sreng N."/>
            <person name="Him V."/>
            <person name="Kerleguer A."/>
            <person name="Cheng S."/>
        </authorList>
    </citation>
    <scope>NUCLEOTIDE SEQUENCE [LARGE SCALE GENOMIC DNA]</scope>
    <source>
        <strain evidence="4">E861</strain>
    </source>
</reference>
<comment type="caution">
    <text evidence="3">The sequence shown here is derived from an EMBL/GenBank/DDBJ whole genome shotgun (WGS) entry which is preliminary data.</text>
</comment>
<dbReference type="ESTHER" id="9myco-a0a1a2yq99">
    <property type="family name" value="Duf_1023"/>
</dbReference>
<name>A0A1A2YQ99_9MYCO</name>
<evidence type="ECO:0000259" key="2">
    <source>
        <dbReference type="Pfam" id="PF18879"/>
    </source>
</evidence>
<dbReference type="Proteomes" id="UP000093592">
    <property type="component" value="Unassembled WGS sequence"/>
</dbReference>
<feature type="domain" description="ESX-1 secretion-associated protein EspA/EspE-like" evidence="2">
    <location>
        <begin position="2"/>
        <end position="58"/>
    </location>
</feature>
<protein>
    <submittedName>
        <fullName evidence="3">Uncharacterized protein</fullName>
    </submittedName>
</protein>
<dbReference type="InterPro" id="IPR010427">
    <property type="entry name" value="DUF1023"/>
</dbReference>